<dbReference type="HAMAP" id="MF_01539">
    <property type="entry name" value="TmcAL"/>
    <property type="match status" value="1"/>
</dbReference>
<organism evidence="4 5">
    <name type="scientific">Periweissella cryptocerci</name>
    <dbReference type="NCBI Taxonomy" id="2506420"/>
    <lineage>
        <taxon>Bacteria</taxon>
        <taxon>Bacillati</taxon>
        <taxon>Bacillota</taxon>
        <taxon>Bacilli</taxon>
        <taxon>Lactobacillales</taxon>
        <taxon>Lactobacillaceae</taxon>
        <taxon>Periweissella</taxon>
    </lineage>
</organism>
<keyword evidence="3" id="KW-0820">tRNA-binding</keyword>
<dbReference type="AlphaFoldDB" id="A0A4P6YS65"/>
<dbReference type="OrthoDB" id="9769796at2"/>
<dbReference type="GO" id="GO:0016879">
    <property type="term" value="F:ligase activity, forming carbon-nitrogen bonds"/>
    <property type="evidence" value="ECO:0007669"/>
    <property type="project" value="UniProtKB-UniRule"/>
</dbReference>
<dbReference type="GO" id="GO:0000049">
    <property type="term" value="F:tRNA binding"/>
    <property type="evidence" value="ECO:0007669"/>
    <property type="project" value="UniProtKB-KW"/>
</dbReference>
<comment type="function">
    <text evidence="3">Catalyzes the formation of N(4)-acetylcytidine (ac(4)C) at the wobble position of elongator tRNA(Met), using acetate and ATP as substrates. First activates an acetate ion to form acetyladenylate (Ac-AMP) and then transfers the acetyl group to tRNA to form ac(4)C34.</text>
</comment>
<dbReference type="RefSeq" id="WP_133362533.1">
    <property type="nucleotide sequence ID" value="NZ_CP037940.1"/>
</dbReference>
<dbReference type="PANTHER" id="PTHR37825:SF1">
    <property type="entry name" value="TRNA(MET) CYTIDINE ACETATE LIGASE"/>
    <property type="match status" value="1"/>
</dbReference>
<dbReference type="GO" id="GO:0005524">
    <property type="term" value="F:ATP binding"/>
    <property type="evidence" value="ECO:0007669"/>
    <property type="project" value="UniProtKB-KW"/>
</dbReference>
<dbReference type="Proteomes" id="UP000292886">
    <property type="component" value="Chromosome"/>
</dbReference>
<evidence type="ECO:0000313" key="4">
    <source>
        <dbReference type="EMBL" id="QBO35453.1"/>
    </source>
</evidence>
<feature type="binding site" evidence="3">
    <location>
        <position position="102"/>
    </location>
    <ligand>
        <name>ATP</name>
        <dbReference type="ChEBI" id="CHEBI:30616"/>
    </ligand>
</feature>
<accession>A0A4P6YS65</accession>
<dbReference type="Gene3D" id="3.40.50.620">
    <property type="entry name" value="HUPs"/>
    <property type="match status" value="1"/>
</dbReference>
<keyword evidence="3" id="KW-0963">Cytoplasm</keyword>
<keyword evidence="3" id="KW-0694">RNA-binding</keyword>
<dbReference type="PANTHER" id="PTHR37825">
    <property type="entry name" value="TRNA(MET) CYTIDINE ACETATE LIGASE"/>
    <property type="match status" value="1"/>
</dbReference>
<dbReference type="EMBL" id="CP037940">
    <property type="protein sequence ID" value="QBO35453.1"/>
    <property type="molecule type" value="Genomic_DNA"/>
</dbReference>
<dbReference type="GO" id="GO:0005737">
    <property type="term" value="C:cytoplasm"/>
    <property type="evidence" value="ECO:0007669"/>
    <property type="project" value="UniProtKB-SubCell"/>
</dbReference>
<dbReference type="GO" id="GO:0006400">
    <property type="term" value="P:tRNA modification"/>
    <property type="evidence" value="ECO:0007669"/>
    <property type="project" value="UniProtKB-UniRule"/>
</dbReference>
<dbReference type="InterPro" id="IPR008513">
    <property type="entry name" value="tRNA(Met)_cyd_acetate_ligase"/>
</dbReference>
<evidence type="ECO:0000313" key="5">
    <source>
        <dbReference type="Proteomes" id="UP000292886"/>
    </source>
</evidence>
<sequence>MLKNVALITEYNPFHNGHLYHLQLAKRLTNADVVIVMMSGNYVQRGEPALFDKWTRTNEALQNGADLVFELPFSAAVQPAHLFARGAVEQLMALGVSEIVFGVEHAEYNFLDLARKMPTQAAEFQRYNQTFASAFNTELAQATGVRLDDPNDILAFGYARAIIELNADIKLTPIQRVQAGYHDDNLPEAGHIASATAIRMSTADVAQYVPQQTAQDLALGADVTPFSVGWWPLLRYRLQTTSAQDLAHIYQMNEGLEHRIKEASYRYTDFASFMDQVKTKRFTYARIQRVLLYTLLNVTDDDMHNAMAHPMLHLLGYSNSGQTWLRTNKKDFTLPLISKVNRELRQGEYELQYRVDSIYGQLKGDKRDQNIGRVPLRSLDIAD</sequence>
<comment type="catalytic activity">
    <reaction evidence="3">
        <text>cytidine(34) in elongator tRNA(Met) + acetate + ATP = N(4)-acetylcytidine(34) in elongator tRNA(Met) + AMP + diphosphate</text>
        <dbReference type="Rhea" id="RHEA:58144"/>
        <dbReference type="Rhea" id="RHEA-COMP:10693"/>
        <dbReference type="Rhea" id="RHEA-COMP:10694"/>
        <dbReference type="ChEBI" id="CHEBI:30089"/>
        <dbReference type="ChEBI" id="CHEBI:30616"/>
        <dbReference type="ChEBI" id="CHEBI:33019"/>
        <dbReference type="ChEBI" id="CHEBI:74900"/>
        <dbReference type="ChEBI" id="CHEBI:82748"/>
        <dbReference type="ChEBI" id="CHEBI:456215"/>
    </reaction>
</comment>
<evidence type="ECO:0000256" key="2">
    <source>
        <dbReference type="ARBA" id="ARBA00022694"/>
    </source>
</evidence>
<keyword evidence="2 3" id="KW-0819">tRNA processing</keyword>
<comment type="caution">
    <text evidence="3">Lacks conserved residue(s) required for the propagation of feature annotation.</text>
</comment>
<keyword evidence="5" id="KW-1185">Reference proteome</keyword>
<evidence type="ECO:0000256" key="3">
    <source>
        <dbReference type="HAMAP-Rule" id="MF_01539"/>
    </source>
</evidence>
<feature type="binding site" evidence="3">
    <location>
        <begin position="8"/>
        <end position="21"/>
    </location>
    <ligand>
        <name>ATP</name>
        <dbReference type="ChEBI" id="CHEBI:30616"/>
    </ligand>
</feature>
<comment type="similarity">
    <text evidence="3">Belongs to the TmcAL family.</text>
</comment>
<dbReference type="GO" id="GO:0016740">
    <property type="term" value="F:transferase activity"/>
    <property type="evidence" value="ECO:0007669"/>
    <property type="project" value="UniProtKB-KW"/>
</dbReference>
<keyword evidence="1 3" id="KW-0436">Ligase</keyword>
<keyword evidence="3" id="KW-0067">ATP-binding</keyword>
<protein>
    <recommendedName>
        <fullName evidence="3">tRNA(Met) cytidine acetate ligase</fullName>
        <ecNumber evidence="3">6.3.4.-</ecNumber>
    </recommendedName>
</protein>
<keyword evidence="3" id="KW-0547">Nucleotide-binding</keyword>
<evidence type="ECO:0000256" key="1">
    <source>
        <dbReference type="ARBA" id="ARBA00022598"/>
    </source>
</evidence>
<name>A0A4P6YS65_9LACO</name>
<feature type="binding site" evidence="3">
    <location>
        <position position="151"/>
    </location>
    <ligand>
        <name>ATP</name>
        <dbReference type="ChEBI" id="CHEBI:30616"/>
    </ligand>
</feature>
<dbReference type="EC" id="6.3.4.-" evidence="3"/>
<dbReference type="InterPro" id="IPR014729">
    <property type="entry name" value="Rossmann-like_a/b/a_fold"/>
</dbReference>
<dbReference type="Pfam" id="PF05636">
    <property type="entry name" value="HIGH_NTase1"/>
    <property type="match status" value="1"/>
</dbReference>
<feature type="binding site" evidence="3">
    <location>
        <position position="176"/>
    </location>
    <ligand>
        <name>ATP</name>
        <dbReference type="ChEBI" id="CHEBI:30616"/>
    </ligand>
</feature>
<dbReference type="KEGG" id="wei:EQG49_02710"/>
<gene>
    <name evidence="3" type="primary">tmcAL</name>
    <name evidence="4" type="ORF">EQG49_02710</name>
</gene>
<reference evidence="5" key="1">
    <citation type="submission" date="2019-03" db="EMBL/GenBank/DDBJ databases">
        <title>Weissella sp. 26KH-42 Genome sequencing.</title>
        <authorList>
            <person name="Heo J."/>
            <person name="Kim S.-J."/>
            <person name="Kim J.-S."/>
            <person name="Hong S.-B."/>
            <person name="Kwon S.-W."/>
        </authorList>
    </citation>
    <scope>NUCLEOTIDE SEQUENCE [LARGE SCALE GENOMIC DNA]</scope>
    <source>
        <strain evidence="5">26KH-42</strain>
    </source>
</reference>
<proteinExistence type="inferred from homology"/>
<keyword evidence="4" id="KW-0808">Transferase</keyword>
<dbReference type="SUPFAM" id="SSF52374">
    <property type="entry name" value="Nucleotidylyl transferase"/>
    <property type="match status" value="1"/>
</dbReference>
<dbReference type="NCBIfam" id="NF010191">
    <property type="entry name" value="PRK13670.1"/>
    <property type="match status" value="1"/>
</dbReference>
<comment type="subcellular location">
    <subcellularLocation>
        <location evidence="3">Cytoplasm</location>
    </subcellularLocation>
</comment>